<evidence type="ECO:0000313" key="2">
    <source>
        <dbReference type="Proteomes" id="UP000244248"/>
    </source>
</evidence>
<protein>
    <submittedName>
        <fullName evidence="1">Uncharacterized protein</fullName>
    </submittedName>
</protein>
<gene>
    <name evidence="1" type="ORF">CJD38_17995</name>
</gene>
<dbReference type="AlphaFoldDB" id="A0A2T5MB64"/>
<dbReference type="Proteomes" id="UP000244248">
    <property type="component" value="Unassembled WGS sequence"/>
</dbReference>
<dbReference type="RefSeq" id="WP_107941840.1">
    <property type="nucleotide sequence ID" value="NZ_QANS01000010.1"/>
</dbReference>
<sequence>MKDPTAVLVAPFKKIWRDLTALTNAWAVVNKSLTLAITLPSKLKAIREPLREQNYAQAKKRVDEFLSAEAEVLSADTIALLKTQWEAIVYPNLVGAWAIVEASFDDLIKQILANDPDVELKLRSFGIKTEVHHPSGSADWIDALHQRVERKAKKGSQGHVVEIHKACLATFGISFE</sequence>
<name>A0A2T5MB64_9GAMM</name>
<reference evidence="1 2" key="1">
    <citation type="submission" date="2018-04" db="EMBL/GenBank/DDBJ databases">
        <title>Novel species isolated from glacier.</title>
        <authorList>
            <person name="Liu Q."/>
            <person name="Xin Y.-H."/>
        </authorList>
    </citation>
    <scope>NUCLEOTIDE SEQUENCE [LARGE SCALE GENOMIC DNA]</scope>
    <source>
        <strain evidence="1 2">GT1R17</strain>
    </source>
</reference>
<accession>A0A2T5MB64</accession>
<comment type="caution">
    <text evidence="1">The sequence shown here is derived from an EMBL/GenBank/DDBJ whole genome shotgun (WGS) entry which is preliminary data.</text>
</comment>
<dbReference type="EMBL" id="QANS01000010">
    <property type="protein sequence ID" value="PTU28241.1"/>
    <property type="molecule type" value="Genomic_DNA"/>
</dbReference>
<proteinExistence type="predicted"/>
<keyword evidence="2" id="KW-1185">Reference proteome</keyword>
<organism evidence="1 2">
    <name type="scientific">Stenotrophobium rhamnosiphilum</name>
    <dbReference type="NCBI Taxonomy" id="2029166"/>
    <lineage>
        <taxon>Bacteria</taxon>
        <taxon>Pseudomonadati</taxon>
        <taxon>Pseudomonadota</taxon>
        <taxon>Gammaproteobacteria</taxon>
        <taxon>Nevskiales</taxon>
        <taxon>Nevskiaceae</taxon>
        <taxon>Stenotrophobium</taxon>
    </lineage>
</organism>
<evidence type="ECO:0000313" key="1">
    <source>
        <dbReference type="EMBL" id="PTU28241.1"/>
    </source>
</evidence>